<feature type="domain" description="GST C-terminal" evidence="6">
    <location>
        <begin position="91"/>
        <end position="222"/>
    </location>
</feature>
<feature type="domain" description="GST N-terminal" evidence="5">
    <location>
        <begin position="236"/>
        <end position="315"/>
    </location>
</feature>
<dbReference type="CDD" id="cd03058">
    <property type="entry name" value="GST_N_Tau"/>
    <property type="match status" value="2"/>
</dbReference>
<dbReference type="CDD" id="cd03185">
    <property type="entry name" value="GST_C_Tau"/>
    <property type="match status" value="2"/>
</dbReference>
<dbReference type="SFLD" id="SFLDS00019">
    <property type="entry name" value="Glutathione_Transferase_(cytos"/>
    <property type="match status" value="2"/>
</dbReference>
<dbReference type="InterPro" id="IPR036282">
    <property type="entry name" value="Glutathione-S-Trfase_C_sf"/>
</dbReference>
<keyword evidence="8" id="KW-1185">Reference proteome</keyword>
<dbReference type="InterPro" id="IPR036249">
    <property type="entry name" value="Thioredoxin-like_sf"/>
</dbReference>
<organism evidence="7 8">
    <name type="scientific">Digitaria exilis</name>
    <dbReference type="NCBI Taxonomy" id="1010633"/>
    <lineage>
        <taxon>Eukaryota</taxon>
        <taxon>Viridiplantae</taxon>
        <taxon>Streptophyta</taxon>
        <taxon>Embryophyta</taxon>
        <taxon>Tracheophyta</taxon>
        <taxon>Spermatophyta</taxon>
        <taxon>Magnoliopsida</taxon>
        <taxon>Liliopsida</taxon>
        <taxon>Poales</taxon>
        <taxon>Poaceae</taxon>
        <taxon>PACMAD clade</taxon>
        <taxon>Panicoideae</taxon>
        <taxon>Panicodae</taxon>
        <taxon>Paniceae</taxon>
        <taxon>Anthephorinae</taxon>
        <taxon>Digitaria</taxon>
    </lineage>
</organism>
<comment type="caution">
    <text evidence="7">The sequence shown here is derived from an EMBL/GenBank/DDBJ whole genome shotgun (WGS) entry which is preliminary data.</text>
</comment>
<dbReference type="SFLD" id="SFLDG01152">
    <property type="entry name" value="Main.3:_Omega-_and_Tau-like"/>
    <property type="match status" value="2"/>
</dbReference>
<dbReference type="FunFam" id="1.20.1050.10:FF:000023">
    <property type="entry name" value="Probable glutathione S-transferase GSTU6"/>
    <property type="match status" value="1"/>
</dbReference>
<dbReference type="InterPro" id="IPR045074">
    <property type="entry name" value="GST_C_Tau"/>
</dbReference>
<dbReference type="GO" id="GO:0009407">
    <property type="term" value="P:toxin catabolic process"/>
    <property type="evidence" value="ECO:0007669"/>
    <property type="project" value="UniProtKB-ARBA"/>
</dbReference>
<gene>
    <name evidence="7" type="ORF">HU200_035209</name>
</gene>
<keyword evidence="2" id="KW-0808">Transferase</keyword>
<evidence type="ECO:0000313" key="8">
    <source>
        <dbReference type="Proteomes" id="UP000636709"/>
    </source>
</evidence>
<dbReference type="Proteomes" id="UP000636709">
    <property type="component" value="Unassembled WGS sequence"/>
</dbReference>
<dbReference type="PROSITE" id="PS50405">
    <property type="entry name" value="GST_CTER"/>
    <property type="match status" value="2"/>
</dbReference>
<dbReference type="OrthoDB" id="4951845at2759"/>
<dbReference type="EMBL" id="JACEFO010001864">
    <property type="protein sequence ID" value="KAF8698469.1"/>
    <property type="molecule type" value="Genomic_DNA"/>
</dbReference>
<evidence type="ECO:0000256" key="2">
    <source>
        <dbReference type="ARBA" id="ARBA00022679"/>
    </source>
</evidence>
<dbReference type="Pfam" id="PF13410">
    <property type="entry name" value="GST_C_2"/>
    <property type="match status" value="2"/>
</dbReference>
<dbReference type="PANTHER" id="PTHR11260:SF724">
    <property type="entry name" value="GLUTATHIONE TRANSFERASE"/>
    <property type="match status" value="1"/>
</dbReference>
<dbReference type="Gene3D" id="1.20.1050.10">
    <property type="match status" value="2"/>
</dbReference>
<comment type="catalytic activity">
    <reaction evidence="4">
        <text>RX + glutathione = an S-substituted glutathione + a halide anion + H(+)</text>
        <dbReference type="Rhea" id="RHEA:16437"/>
        <dbReference type="ChEBI" id="CHEBI:15378"/>
        <dbReference type="ChEBI" id="CHEBI:16042"/>
        <dbReference type="ChEBI" id="CHEBI:17792"/>
        <dbReference type="ChEBI" id="CHEBI:57925"/>
        <dbReference type="ChEBI" id="CHEBI:90779"/>
        <dbReference type="EC" id="2.5.1.18"/>
    </reaction>
</comment>
<dbReference type="InterPro" id="IPR010987">
    <property type="entry name" value="Glutathione-S-Trfase_C-like"/>
</dbReference>
<dbReference type="FunFam" id="3.40.30.10:FF:000044">
    <property type="entry name" value="Glutathione S-transferase GSTU6"/>
    <property type="match status" value="2"/>
</dbReference>
<evidence type="ECO:0000259" key="5">
    <source>
        <dbReference type="PROSITE" id="PS50404"/>
    </source>
</evidence>
<dbReference type="PROSITE" id="PS50404">
    <property type="entry name" value="GST_NTER"/>
    <property type="match status" value="2"/>
</dbReference>
<dbReference type="FunFam" id="1.20.1050.10:FF:000016">
    <property type="entry name" value="Glutathione S-transferase U9"/>
    <property type="match status" value="1"/>
</dbReference>
<dbReference type="InterPro" id="IPR004045">
    <property type="entry name" value="Glutathione_S-Trfase_N"/>
</dbReference>
<feature type="domain" description="GST C-terminal" evidence="6">
    <location>
        <begin position="322"/>
        <end position="450"/>
    </location>
</feature>
<dbReference type="PANTHER" id="PTHR11260">
    <property type="entry name" value="GLUTATHIONE S-TRANSFERASE, GST, SUPERFAMILY, GST DOMAIN CONTAINING"/>
    <property type="match status" value="1"/>
</dbReference>
<name>A0A835BI09_9POAL</name>
<dbReference type="Pfam" id="PF02798">
    <property type="entry name" value="GST_N"/>
    <property type="match status" value="2"/>
</dbReference>
<accession>A0A835BI09</accession>
<evidence type="ECO:0000256" key="1">
    <source>
        <dbReference type="ARBA" id="ARBA00012452"/>
    </source>
</evidence>
<dbReference type="SUPFAM" id="SSF47616">
    <property type="entry name" value="GST C-terminal domain-like"/>
    <property type="match status" value="2"/>
</dbReference>
<dbReference type="EC" id="2.5.1.18" evidence="1"/>
<dbReference type="SUPFAM" id="SSF52833">
    <property type="entry name" value="Thioredoxin-like"/>
    <property type="match status" value="2"/>
</dbReference>
<evidence type="ECO:0000256" key="3">
    <source>
        <dbReference type="ARBA" id="ARBA00025743"/>
    </source>
</evidence>
<dbReference type="AlphaFoldDB" id="A0A835BI09"/>
<reference evidence="7" key="1">
    <citation type="submission" date="2020-07" db="EMBL/GenBank/DDBJ databases">
        <title>Genome sequence and genetic diversity analysis of an under-domesticated orphan crop, white fonio (Digitaria exilis).</title>
        <authorList>
            <person name="Bennetzen J.L."/>
            <person name="Chen S."/>
            <person name="Ma X."/>
            <person name="Wang X."/>
            <person name="Yssel A.E.J."/>
            <person name="Chaluvadi S.R."/>
            <person name="Johnson M."/>
            <person name="Gangashetty P."/>
            <person name="Hamidou F."/>
            <person name="Sanogo M.D."/>
            <person name="Zwaenepoel A."/>
            <person name="Wallace J."/>
            <person name="Van De Peer Y."/>
            <person name="Van Deynze A."/>
        </authorList>
    </citation>
    <scope>NUCLEOTIDE SEQUENCE</scope>
    <source>
        <tissue evidence="7">Leaves</tissue>
    </source>
</reference>
<comment type="similarity">
    <text evidence="3">Belongs to the GST superfamily. Tau family.</text>
</comment>
<feature type="domain" description="GST N-terminal" evidence="5">
    <location>
        <begin position="5"/>
        <end position="84"/>
    </location>
</feature>
<dbReference type="GO" id="GO:0006749">
    <property type="term" value="P:glutathione metabolic process"/>
    <property type="evidence" value="ECO:0007669"/>
    <property type="project" value="InterPro"/>
</dbReference>
<proteinExistence type="inferred from homology"/>
<evidence type="ECO:0000256" key="4">
    <source>
        <dbReference type="ARBA" id="ARBA00047960"/>
    </source>
</evidence>
<dbReference type="SFLD" id="SFLDG00358">
    <property type="entry name" value="Main_(cytGST)"/>
    <property type="match status" value="2"/>
</dbReference>
<sequence length="457" mass="50618">MAGEDELKLLGMCASPFVLRARLALSFKGLRYEYVEEIFGNKSELLLKSNPVHKKVPVLIHNGKPICESQFIVQYIDEVYAGTGPSLLPNDPYDRAVARFWAAYIDDKVFSSFMMMITGKTDKEKAEGMKQLFAAAEILEGVLKKGVLKEHLPVGYVDIALGGFVAWVQTRDRFSGLKHFDVDKTPLLAAWLERFGALEEIKGVMPDVEKLVELSKRRQAQADAAAAVIQAMAGGDELKLLGFWGSPFVLRARLALCFKSLSYEYVEEDLKNKSELLLKSNPVHKKVPVLIHNGKPICETQIIVQYIDEVHGASGNSLLPADPYDRAMARFWAAYIDDKLLSSFLMISMGKTDEERAEGRKQSFAAAEILEKALKECSKGRPFFGGDSVGYVDIVLGGFVPWVRLIGRSTGSKQFDAAKTPLLAAWLEHFSSLDSAKAVMPDLERLVAITKTSSQGN</sequence>
<dbReference type="GO" id="GO:0004364">
    <property type="term" value="F:glutathione transferase activity"/>
    <property type="evidence" value="ECO:0007669"/>
    <property type="project" value="UniProtKB-EC"/>
</dbReference>
<dbReference type="InterPro" id="IPR045073">
    <property type="entry name" value="Omega/Tau-like"/>
</dbReference>
<protein>
    <recommendedName>
        <fullName evidence="1">glutathione transferase</fullName>
        <ecNumber evidence="1">2.5.1.18</ecNumber>
    </recommendedName>
</protein>
<dbReference type="Gene3D" id="3.40.30.10">
    <property type="entry name" value="Glutaredoxin"/>
    <property type="match status" value="2"/>
</dbReference>
<dbReference type="GO" id="GO:0005737">
    <property type="term" value="C:cytoplasm"/>
    <property type="evidence" value="ECO:0007669"/>
    <property type="project" value="TreeGrafter"/>
</dbReference>
<evidence type="ECO:0000259" key="6">
    <source>
        <dbReference type="PROSITE" id="PS50405"/>
    </source>
</evidence>
<dbReference type="InterPro" id="IPR040079">
    <property type="entry name" value="Glutathione_S-Trfase"/>
</dbReference>
<evidence type="ECO:0000313" key="7">
    <source>
        <dbReference type="EMBL" id="KAF8698469.1"/>
    </source>
</evidence>